<organism evidence="2 3">
    <name type="scientific">Pseudomonas eucalypticola</name>
    <dbReference type="NCBI Taxonomy" id="2599595"/>
    <lineage>
        <taxon>Bacteria</taxon>
        <taxon>Pseudomonadati</taxon>
        <taxon>Pseudomonadota</taxon>
        <taxon>Gammaproteobacteria</taxon>
        <taxon>Pseudomonadales</taxon>
        <taxon>Pseudomonadaceae</taxon>
        <taxon>Pseudomonas</taxon>
    </lineage>
</organism>
<dbReference type="RefSeq" id="WP_176570692.1">
    <property type="nucleotide sequence ID" value="NZ_CP056030.1"/>
</dbReference>
<dbReference type="AlphaFoldDB" id="A0A7D5D761"/>
<protein>
    <submittedName>
        <fullName evidence="2">Uncharacterized protein</fullName>
    </submittedName>
</protein>
<dbReference type="Proteomes" id="UP000509568">
    <property type="component" value="Chromosome"/>
</dbReference>
<keyword evidence="1" id="KW-0732">Signal</keyword>
<sequence length="529" mass="56397">MRGGATISFWRVCAALIILFCAVAQGATGPELAQVLNSRYASSLQACAVTLPAFNCVGVLVKPLALDHDTPFWAHDAVATSVGSEGFAYLRAGPRTVPLAGPIGFVLSDGFEAIAAGKPYEVLCAYPIDPVVAIGRADYGCAPQATAATLQDYSSCAALGVLDAADWLRHFHEQDNQPSRQCSFSAQAAQPFMASIGANQALQPPATSAPVMRIRNWDAAMPAQLAVSAVFYDITATGALSGAQRDQLAWFQATGEWLPVLRFQRDEPNGRVFGFELGDQLYRGYGIAAALNARYQALESTCQDARPAFYCNGVLVRAAEASTSFHAWNPSPNSVSRNGVSFTYLRADSRVAKLAGTAGFVFRESAAPVAFPVTLRCAYPANAGTSGIPDSCRAFCDSAGITTGEAWRARYAGNPGSSCAFRPAIDAFALSLQVRAFFSSTDWNEIIIGAWPQDIPTQLPLEAFFYSGAGLNNARFMQRDYTTVTGRHLPLVALDLAAPGGQVFSYAPADQVVRGTLLQSPVPRARREK</sequence>
<accession>A0A7D5D761</accession>
<keyword evidence="3" id="KW-1185">Reference proteome</keyword>
<proteinExistence type="predicted"/>
<evidence type="ECO:0000313" key="3">
    <source>
        <dbReference type="Proteomes" id="UP000509568"/>
    </source>
</evidence>
<feature type="signal peptide" evidence="1">
    <location>
        <begin position="1"/>
        <end position="26"/>
    </location>
</feature>
<reference evidence="2 3" key="1">
    <citation type="submission" date="2020-06" db="EMBL/GenBank/DDBJ databases">
        <title>Pseudomonas eucalypticola sp. nov., an endophyte of Eucalyptus dunnii leaves with biocontrol ability of eucalyptus leaf blight.</title>
        <authorList>
            <person name="Liu Y."/>
            <person name="Song Z."/>
            <person name="Zeng H."/>
            <person name="Lu M."/>
            <person name="Wang X."/>
            <person name="Lian X."/>
            <person name="Zhang Q."/>
        </authorList>
    </citation>
    <scope>NUCLEOTIDE SEQUENCE [LARGE SCALE GENOMIC DNA]</scope>
    <source>
        <strain evidence="2 3">NP-1</strain>
    </source>
</reference>
<dbReference type="KEGG" id="pez:HWQ56_12620"/>
<name>A0A7D5D761_9PSED</name>
<evidence type="ECO:0000256" key="1">
    <source>
        <dbReference type="SAM" id="SignalP"/>
    </source>
</evidence>
<evidence type="ECO:0000313" key="2">
    <source>
        <dbReference type="EMBL" id="QKZ04580.1"/>
    </source>
</evidence>
<dbReference type="EMBL" id="CP056030">
    <property type="protein sequence ID" value="QKZ04580.1"/>
    <property type="molecule type" value="Genomic_DNA"/>
</dbReference>
<feature type="chain" id="PRO_5028971827" evidence="1">
    <location>
        <begin position="27"/>
        <end position="529"/>
    </location>
</feature>
<gene>
    <name evidence="2" type="ORF">HWQ56_12620</name>
</gene>